<dbReference type="OrthoDB" id="1470350at2759"/>
<sequence length="152" mass="17042">MLLHLWDMEQEYGPLFTFTMPGLGRNFVINQPEWLDQVRKGDGSVWRKGDAAILVFSEFPGPQSTVAMEGAQWRISPYSSKKGSLNIFSRPIVQSKSFDKSAANAMNKILSIGHKMLCSAAEQGLELDFNEFAGRLVTALFLQFAFSLEMDL</sequence>
<dbReference type="HOGENOM" id="CLU_1723519_0_0_1"/>
<dbReference type="InterPro" id="IPR036396">
    <property type="entry name" value="Cyt_P450_sf"/>
</dbReference>
<evidence type="ECO:0000313" key="1">
    <source>
        <dbReference type="EMBL" id="KIJ38169.1"/>
    </source>
</evidence>
<dbReference type="GO" id="GO:0004497">
    <property type="term" value="F:monooxygenase activity"/>
    <property type="evidence" value="ECO:0007669"/>
    <property type="project" value="InterPro"/>
</dbReference>
<evidence type="ECO:0000313" key="2">
    <source>
        <dbReference type="Proteomes" id="UP000054279"/>
    </source>
</evidence>
<dbReference type="GO" id="GO:0005506">
    <property type="term" value="F:iron ion binding"/>
    <property type="evidence" value="ECO:0007669"/>
    <property type="project" value="InterPro"/>
</dbReference>
<dbReference type="Proteomes" id="UP000054279">
    <property type="component" value="Unassembled WGS sequence"/>
</dbReference>
<gene>
    <name evidence="1" type="ORF">M422DRAFT_50157</name>
</gene>
<dbReference type="Gene3D" id="1.10.630.10">
    <property type="entry name" value="Cytochrome P450"/>
    <property type="match status" value="1"/>
</dbReference>
<protein>
    <recommendedName>
        <fullName evidence="3">Cytochrome P450</fullName>
    </recommendedName>
</protein>
<dbReference type="GO" id="GO:0016705">
    <property type="term" value="F:oxidoreductase activity, acting on paired donors, with incorporation or reduction of molecular oxygen"/>
    <property type="evidence" value="ECO:0007669"/>
    <property type="project" value="InterPro"/>
</dbReference>
<dbReference type="AlphaFoldDB" id="A0A0C9UTG0"/>
<proteinExistence type="predicted"/>
<evidence type="ECO:0008006" key="3">
    <source>
        <dbReference type="Google" id="ProtNLM"/>
    </source>
</evidence>
<accession>A0A0C9UTG0</accession>
<dbReference type="EMBL" id="KN837163">
    <property type="protein sequence ID" value="KIJ38169.1"/>
    <property type="molecule type" value="Genomic_DNA"/>
</dbReference>
<keyword evidence="2" id="KW-1185">Reference proteome</keyword>
<name>A0A0C9UTG0_SPHS4</name>
<organism evidence="1 2">
    <name type="scientific">Sphaerobolus stellatus (strain SS14)</name>
    <dbReference type="NCBI Taxonomy" id="990650"/>
    <lineage>
        <taxon>Eukaryota</taxon>
        <taxon>Fungi</taxon>
        <taxon>Dikarya</taxon>
        <taxon>Basidiomycota</taxon>
        <taxon>Agaricomycotina</taxon>
        <taxon>Agaricomycetes</taxon>
        <taxon>Phallomycetidae</taxon>
        <taxon>Geastrales</taxon>
        <taxon>Sphaerobolaceae</taxon>
        <taxon>Sphaerobolus</taxon>
    </lineage>
</organism>
<dbReference type="GO" id="GO:0020037">
    <property type="term" value="F:heme binding"/>
    <property type="evidence" value="ECO:0007669"/>
    <property type="project" value="InterPro"/>
</dbReference>
<reference evidence="1 2" key="1">
    <citation type="submission" date="2014-06" db="EMBL/GenBank/DDBJ databases">
        <title>Evolutionary Origins and Diversification of the Mycorrhizal Mutualists.</title>
        <authorList>
            <consortium name="DOE Joint Genome Institute"/>
            <consortium name="Mycorrhizal Genomics Consortium"/>
            <person name="Kohler A."/>
            <person name="Kuo A."/>
            <person name="Nagy L.G."/>
            <person name="Floudas D."/>
            <person name="Copeland A."/>
            <person name="Barry K.W."/>
            <person name="Cichocki N."/>
            <person name="Veneault-Fourrey C."/>
            <person name="LaButti K."/>
            <person name="Lindquist E.A."/>
            <person name="Lipzen A."/>
            <person name="Lundell T."/>
            <person name="Morin E."/>
            <person name="Murat C."/>
            <person name="Riley R."/>
            <person name="Ohm R."/>
            <person name="Sun H."/>
            <person name="Tunlid A."/>
            <person name="Henrissat B."/>
            <person name="Grigoriev I.V."/>
            <person name="Hibbett D.S."/>
            <person name="Martin F."/>
        </authorList>
    </citation>
    <scope>NUCLEOTIDE SEQUENCE [LARGE SCALE GENOMIC DNA]</scope>
    <source>
        <strain evidence="1 2">SS14</strain>
    </source>
</reference>
<dbReference type="SUPFAM" id="SSF48264">
    <property type="entry name" value="Cytochrome P450"/>
    <property type="match status" value="1"/>
</dbReference>